<dbReference type="EMBL" id="BK014989">
    <property type="protein sequence ID" value="DAD85861.1"/>
    <property type="molecule type" value="Genomic_DNA"/>
</dbReference>
<proteinExistence type="predicted"/>
<reference evidence="1" key="1">
    <citation type="journal article" date="2021" name="Proc. Natl. Acad. Sci. U.S.A.">
        <title>A Catalog of Tens of Thousands of Viruses from Human Metagenomes Reveals Hidden Associations with Chronic Diseases.</title>
        <authorList>
            <person name="Tisza M.J."/>
            <person name="Buck C.B."/>
        </authorList>
    </citation>
    <scope>NUCLEOTIDE SEQUENCE</scope>
    <source>
        <strain evidence="1">CtutT7</strain>
    </source>
</reference>
<protein>
    <submittedName>
        <fullName evidence="1">Uncharacterized protein</fullName>
    </submittedName>
</protein>
<evidence type="ECO:0000313" key="1">
    <source>
        <dbReference type="EMBL" id="DAD85861.1"/>
    </source>
</evidence>
<name>A0A8S5MU21_9CAUD</name>
<accession>A0A8S5MU21</accession>
<sequence length="38" mass="4361">MAAAHQQTTTTVIPLVPYGYGPHRKVFLHSRCRHQVCR</sequence>
<organism evidence="1">
    <name type="scientific">Siphoviridae sp. ctutT7</name>
    <dbReference type="NCBI Taxonomy" id="2826506"/>
    <lineage>
        <taxon>Viruses</taxon>
        <taxon>Duplodnaviria</taxon>
        <taxon>Heunggongvirae</taxon>
        <taxon>Uroviricota</taxon>
        <taxon>Caudoviricetes</taxon>
    </lineage>
</organism>